<comment type="caution">
    <text evidence="3">The sequence shown here is derived from an EMBL/GenBank/DDBJ whole genome shotgun (WGS) entry which is preliminary data.</text>
</comment>
<keyword evidence="4" id="KW-1185">Reference proteome</keyword>
<name>A0ABP4Q6W1_9ACTN</name>
<evidence type="ECO:0000313" key="4">
    <source>
        <dbReference type="Proteomes" id="UP001501705"/>
    </source>
</evidence>
<feature type="domain" description="Glyoxalase-like" evidence="2">
    <location>
        <begin position="8"/>
        <end position="114"/>
    </location>
</feature>
<evidence type="ECO:0000256" key="1">
    <source>
        <dbReference type="SAM" id="MobiDB-lite"/>
    </source>
</evidence>
<dbReference type="Proteomes" id="UP001501705">
    <property type="component" value="Unassembled WGS sequence"/>
</dbReference>
<proteinExistence type="predicted"/>
<dbReference type="PANTHER" id="PTHR35908:SF1">
    <property type="entry name" value="CONSERVED PROTEIN"/>
    <property type="match status" value="1"/>
</dbReference>
<dbReference type="Pfam" id="PF18029">
    <property type="entry name" value="Glyoxalase_6"/>
    <property type="match status" value="2"/>
</dbReference>
<protein>
    <submittedName>
        <fullName evidence="3">VOC family protein</fullName>
    </submittedName>
</protein>
<dbReference type="Gene3D" id="3.10.180.10">
    <property type="entry name" value="2,3-Dihydroxybiphenyl 1,2-Dioxygenase, domain 1"/>
    <property type="match status" value="2"/>
</dbReference>
<gene>
    <name evidence="3" type="ORF">GCM10009804_68390</name>
</gene>
<sequence length="238" mass="25954">MSLNLYALSFDAKDPVALARFWGGVLRREVAEDDGVYLRAEGKAGFRVQFLQSDAVKDRPNQIHFDLTSQTPEEQQETVARALELGGRHLDIGQGPEITHVVLADPEGNEFCVIAAGNKFLANTATIGALSSDGTQAVGYFWSKALDWPLVWDQDEETAIQSPDGGSKISWGGPPVAPKPPKNRLHLDVAPPPDGNPETEAKRLITLGARRLPTRQHTPNAIPMADPDNNEFCVLTPR</sequence>
<evidence type="ECO:0000313" key="3">
    <source>
        <dbReference type="EMBL" id="GAA1602223.1"/>
    </source>
</evidence>
<organism evidence="3 4">
    <name type="scientific">Kribbella hippodromi</name>
    <dbReference type="NCBI Taxonomy" id="434347"/>
    <lineage>
        <taxon>Bacteria</taxon>
        <taxon>Bacillati</taxon>
        <taxon>Actinomycetota</taxon>
        <taxon>Actinomycetes</taxon>
        <taxon>Propionibacteriales</taxon>
        <taxon>Kribbellaceae</taxon>
        <taxon>Kribbella</taxon>
    </lineage>
</organism>
<feature type="region of interest" description="Disordered" evidence="1">
    <location>
        <begin position="210"/>
        <end position="230"/>
    </location>
</feature>
<dbReference type="EMBL" id="BAAAPH010000031">
    <property type="protein sequence ID" value="GAA1602223.1"/>
    <property type="molecule type" value="Genomic_DNA"/>
</dbReference>
<dbReference type="InterPro" id="IPR041581">
    <property type="entry name" value="Glyoxalase_6"/>
</dbReference>
<accession>A0ABP4Q6W1</accession>
<reference evidence="4" key="1">
    <citation type="journal article" date="2019" name="Int. J. Syst. Evol. Microbiol.">
        <title>The Global Catalogue of Microorganisms (GCM) 10K type strain sequencing project: providing services to taxonomists for standard genome sequencing and annotation.</title>
        <authorList>
            <consortium name="The Broad Institute Genomics Platform"/>
            <consortium name="The Broad Institute Genome Sequencing Center for Infectious Disease"/>
            <person name="Wu L."/>
            <person name="Ma J."/>
        </authorList>
    </citation>
    <scope>NUCLEOTIDE SEQUENCE [LARGE SCALE GENOMIC DNA]</scope>
    <source>
        <strain evidence="4">JCM 15572</strain>
    </source>
</reference>
<dbReference type="PANTHER" id="PTHR35908">
    <property type="entry name" value="HYPOTHETICAL FUSION PROTEIN"/>
    <property type="match status" value="1"/>
</dbReference>
<dbReference type="SUPFAM" id="SSF54593">
    <property type="entry name" value="Glyoxalase/Bleomycin resistance protein/Dihydroxybiphenyl dioxygenase"/>
    <property type="match status" value="2"/>
</dbReference>
<dbReference type="InterPro" id="IPR029068">
    <property type="entry name" value="Glyas_Bleomycin-R_OHBP_Dase"/>
</dbReference>
<feature type="region of interest" description="Disordered" evidence="1">
    <location>
        <begin position="159"/>
        <end position="181"/>
    </location>
</feature>
<dbReference type="RefSeq" id="WP_344240389.1">
    <property type="nucleotide sequence ID" value="NZ_BAAAPH010000031.1"/>
</dbReference>
<evidence type="ECO:0000259" key="2">
    <source>
        <dbReference type="Pfam" id="PF18029"/>
    </source>
</evidence>
<dbReference type="CDD" id="cd06587">
    <property type="entry name" value="VOC"/>
    <property type="match status" value="1"/>
</dbReference>
<feature type="domain" description="Glyoxalase-like" evidence="2">
    <location>
        <begin position="133"/>
        <end position="235"/>
    </location>
</feature>